<accession>A0A1B9E7M7</accession>
<organism evidence="1 2">
    <name type="scientific">Flavobacterium crassostreae</name>
    <dbReference type="NCBI Taxonomy" id="1763534"/>
    <lineage>
        <taxon>Bacteria</taxon>
        <taxon>Pseudomonadati</taxon>
        <taxon>Bacteroidota</taxon>
        <taxon>Flavobacteriia</taxon>
        <taxon>Flavobacteriales</taxon>
        <taxon>Flavobacteriaceae</taxon>
        <taxon>Flavobacterium</taxon>
    </lineage>
</organism>
<gene>
    <name evidence="1" type="ORF">LPBF_03135</name>
</gene>
<name>A0A1B9E7M7_9FLAO</name>
<proteinExistence type="predicted"/>
<evidence type="ECO:0000313" key="2">
    <source>
        <dbReference type="Proteomes" id="UP000093510"/>
    </source>
</evidence>
<dbReference type="OrthoDB" id="1340686at2"/>
<sequence>MNYNNYPKTGIDNKIKIMQDVLFQHLGFENVDFYGRVQKIVNKEGKGLSPQISISNTERKEVLYDDRNAPGGSIFFVDNDEHTTTDGDRFFAKVKVVFMLNLNKVASIKNYRSDSEIQQNAIDLLKKLKAIEITAIEKGIENVLSDFNTDQIKEYDIQPYHTFSINGNLYY</sequence>
<reference evidence="1 2" key="1">
    <citation type="submission" date="2016-03" db="EMBL/GenBank/DDBJ databases">
        <authorList>
            <person name="Ploux O."/>
        </authorList>
    </citation>
    <scope>NUCLEOTIDE SEQUENCE [LARGE SCALE GENOMIC DNA]</scope>
    <source>
        <strain evidence="1 2">LPB0076</strain>
    </source>
</reference>
<dbReference type="EMBL" id="LVEP01000013">
    <property type="protein sequence ID" value="OCB77955.1"/>
    <property type="molecule type" value="Genomic_DNA"/>
</dbReference>
<dbReference type="AlphaFoldDB" id="A0A1B9E7M7"/>
<dbReference type="STRING" id="1763534.GCA_001831475_02652"/>
<evidence type="ECO:0000313" key="1">
    <source>
        <dbReference type="EMBL" id="OCB77955.1"/>
    </source>
</evidence>
<dbReference type="RefSeq" id="WP_066332335.1">
    <property type="nucleotide sequence ID" value="NZ_CP017688.1"/>
</dbReference>
<protein>
    <submittedName>
        <fullName evidence="1">Uncharacterized protein</fullName>
    </submittedName>
</protein>
<keyword evidence="2" id="KW-1185">Reference proteome</keyword>
<dbReference type="Proteomes" id="UP000093510">
    <property type="component" value="Unassembled WGS sequence"/>
</dbReference>
<comment type="caution">
    <text evidence="1">The sequence shown here is derived from an EMBL/GenBank/DDBJ whole genome shotgun (WGS) entry which is preliminary data.</text>
</comment>